<dbReference type="SUPFAM" id="SSF81301">
    <property type="entry name" value="Nucleotidyltransferase"/>
    <property type="match status" value="1"/>
</dbReference>
<dbReference type="EMBL" id="CP059732">
    <property type="protein sequence ID" value="QMW06088.1"/>
    <property type="molecule type" value="Genomic_DNA"/>
</dbReference>
<reference evidence="1 2" key="1">
    <citation type="submission" date="2020-07" db="EMBL/GenBank/DDBJ databases">
        <title>Spirosoma foliorum sp. nov., isolated from the leaves on the Nejang mountain Korea, Republic of.</title>
        <authorList>
            <person name="Ho H."/>
            <person name="Lee Y.-J."/>
            <person name="Nurcahyanto D.-A."/>
            <person name="Kim S.-G."/>
        </authorList>
    </citation>
    <scope>NUCLEOTIDE SEQUENCE [LARGE SCALE GENOMIC DNA]</scope>
    <source>
        <strain evidence="1 2">PL0136</strain>
    </source>
</reference>
<keyword evidence="2" id="KW-1185">Reference proteome</keyword>
<dbReference type="Gene3D" id="3.30.460.10">
    <property type="entry name" value="Beta Polymerase, domain 2"/>
    <property type="match status" value="1"/>
</dbReference>
<dbReference type="Proteomes" id="UP000515369">
    <property type="component" value="Chromosome"/>
</dbReference>
<dbReference type="RefSeq" id="WP_182463460.1">
    <property type="nucleotide sequence ID" value="NZ_CP059732.1"/>
</dbReference>
<name>A0A7G5H4P6_9BACT</name>
<evidence type="ECO:0000313" key="1">
    <source>
        <dbReference type="EMBL" id="QMW06088.1"/>
    </source>
</evidence>
<dbReference type="PANTHER" id="PTHR34822:SF1">
    <property type="entry name" value="GRPB FAMILY PROTEIN"/>
    <property type="match status" value="1"/>
</dbReference>
<dbReference type="Pfam" id="PF04229">
    <property type="entry name" value="GrpB"/>
    <property type="match status" value="1"/>
</dbReference>
<accession>A0A7G5H4P6</accession>
<gene>
    <name evidence="1" type="ORF">H3H32_14925</name>
</gene>
<proteinExistence type="predicted"/>
<dbReference type="AlphaFoldDB" id="A0A7G5H4P6"/>
<evidence type="ECO:0000313" key="2">
    <source>
        <dbReference type="Proteomes" id="UP000515369"/>
    </source>
</evidence>
<dbReference type="InterPro" id="IPR043519">
    <property type="entry name" value="NT_sf"/>
</dbReference>
<protein>
    <submittedName>
        <fullName evidence="1">GrpB family protein</fullName>
    </submittedName>
</protein>
<dbReference type="KEGG" id="sfol:H3H32_14925"/>
<dbReference type="InterPro" id="IPR007344">
    <property type="entry name" value="GrpB/CoaE"/>
</dbReference>
<dbReference type="PANTHER" id="PTHR34822">
    <property type="entry name" value="GRPB DOMAIN PROTEIN (AFU_ORTHOLOGUE AFUA_1G01530)"/>
    <property type="match status" value="1"/>
</dbReference>
<sequence length="174" mass="19853">MPTPSVVIAPYNPDWASWALQEIDRLARPLRPNLITIEHIGSTSVPGLAAKPIIDLLPIVQSLEILDEQRSIIEGLGYLWYGEYGISERRYCKLIDAEANRVFHVHFFPSTSIGVTRHLAFRDYLRAYPAIAEAYQNEKQRAAALHPFDSSAYTEEKSTWIRQHETDALNWFVG</sequence>
<organism evidence="1 2">
    <name type="scientific">Spirosoma foliorum</name>
    <dbReference type="NCBI Taxonomy" id="2710596"/>
    <lineage>
        <taxon>Bacteria</taxon>
        <taxon>Pseudomonadati</taxon>
        <taxon>Bacteroidota</taxon>
        <taxon>Cytophagia</taxon>
        <taxon>Cytophagales</taxon>
        <taxon>Cytophagaceae</taxon>
        <taxon>Spirosoma</taxon>
    </lineage>
</organism>